<dbReference type="PhylomeDB" id="B4JT74"/>
<keyword evidence="1" id="KW-0732">Signal</keyword>
<feature type="chain" id="PRO_5002812705" evidence="1">
    <location>
        <begin position="17"/>
        <end position="286"/>
    </location>
</feature>
<dbReference type="HOGENOM" id="CLU_1035388_0_0_1"/>
<dbReference type="OrthoDB" id="5919137at2759"/>
<keyword evidence="3" id="KW-1185">Reference proteome</keyword>
<dbReference type="AlphaFoldDB" id="B4JT74"/>
<gene>
    <name evidence="2" type="primary">Dgri\GH12475</name>
    <name evidence="2" type="ORF">Dgri_GH12475</name>
</gene>
<reference evidence="2 3" key="1">
    <citation type="journal article" date="2007" name="Nature">
        <title>Evolution of genes and genomes on the Drosophila phylogeny.</title>
        <authorList>
            <consortium name="Drosophila 12 Genomes Consortium"/>
            <person name="Clark A.G."/>
            <person name="Eisen M.B."/>
            <person name="Smith D.R."/>
            <person name="Bergman C.M."/>
            <person name="Oliver B."/>
            <person name="Markow T.A."/>
            <person name="Kaufman T.C."/>
            <person name="Kellis M."/>
            <person name="Gelbart W."/>
            <person name="Iyer V.N."/>
            <person name="Pollard D.A."/>
            <person name="Sackton T.B."/>
            <person name="Larracuente A.M."/>
            <person name="Singh N.D."/>
            <person name="Abad J.P."/>
            <person name="Abt D.N."/>
            <person name="Adryan B."/>
            <person name="Aguade M."/>
            <person name="Akashi H."/>
            <person name="Anderson W.W."/>
            <person name="Aquadro C.F."/>
            <person name="Ardell D.H."/>
            <person name="Arguello R."/>
            <person name="Artieri C.G."/>
            <person name="Barbash D.A."/>
            <person name="Barker D."/>
            <person name="Barsanti P."/>
            <person name="Batterham P."/>
            <person name="Batzoglou S."/>
            <person name="Begun D."/>
            <person name="Bhutkar A."/>
            <person name="Blanco E."/>
            <person name="Bosak S.A."/>
            <person name="Bradley R.K."/>
            <person name="Brand A.D."/>
            <person name="Brent M.R."/>
            <person name="Brooks A.N."/>
            <person name="Brown R.H."/>
            <person name="Butlin R.K."/>
            <person name="Caggese C."/>
            <person name="Calvi B.R."/>
            <person name="Bernardo de Carvalho A."/>
            <person name="Caspi A."/>
            <person name="Castrezana S."/>
            <person name="Celniker S.E."/>
            <person name="Chang J.L."/>
            <person name="Chapple C."/>
            <person name="Chatterji S."/>
            <person name="Chinwalla A."/>
            <person name="Civetta A."/>
            <person name="Clifton S.W."/>
            <person name="Comeron J.M."/>
            <person name="Costello J.C."/>
            <person name="Coyne J.A."/>
            <person name="Daub J."/>
            <person name="David R.G."/>
            <person name="Delcher A.L."/>
            <person name="Delehaunty K."/>
            <person name="Do C.B."/>
            <person name="Ebling H."/>
            <person name="Edwards K."/>
            <person name="Eickbush T."/>
            <person name="Evans J.D."/>
            <person name="Filipski A."/>
            <person name="Findeiss S."/>
            <person name="Freyhult E."/>
            <person name="Fulton L."/>
            <person name="Fulton R."/>
            <person name="Garcia A.C."/>
            <person name="Gardiner A."/>
            <person name="Garfield D.A."/>
            <person name="Garvin B.E."/>
            <person name="Gibson G."/>
            <person name="Gilbert D."/>
            <person name="Gnerre S."/>
            <person name="Godfrey J."/>
            <person name="Good R."/>
            <person name="Gotea V."/>
            <person name="Gravely B."/>
            <person name="Greenberg A.J."/>
            <person name="Griffiths-Jones S."/>
            <person name="Gross S."/>
            <person name="Guigo R."/>
            <person name="Gustafson E.A."/>
            <person name="Haerty W."/>
            <person name="Hahn M.W."/>
            <person name="Halligan D.L."/>
            <person name="Halpern A.L."/>
            <person name="Halter G.M."/>
            <person name="Han M.V."/>
            <person name="Heger A."/>
            <person name="Hillier L."/>
            <person name="Hinrichs A.S."/>
            <person name="Holmes I."/>
            <person name="Hoskins R.A."/>
            <person name="Hubisz M.J."/>
            <person name="Hultmark D."/>
            <person name="Huntley M.A."/>
            <person name="Jaffe D.B."/>
            <person name="Jagadeeshan S."/>
            <person name="Jeck W.R."/>
            <person name="Johnson J."/>
            <person name="Jones C.D."/>
            <person name="Jordan W.C."/>
            <person name="Karpen G.H."/>
            <person name="Kataoka E."/>
            <person name="Keightley P.D."/>
            <person name="Kheradpour P."/>
            <person name="Kirkness E.F."/>
            <person name="Koerich L.B."/>
            <person name="Kristiansen K."/>
            <person name="Kudrna D."/>
            <person name="Kulathinal R.J."/>
            <person name="Kumar S."/>
            <person name="Kwok R."/>
            <person name="Lander E."/>
            <person name="Langley C.H."/>
            <person name="Lapoint R."/>
            <person name="Lazzaro B.P."/>
            <person name="Lee S.J."/>
            <person name="Levesque L."/>
            <person name="Li R."/>
            <person name="Lin C.F."/>
            <person name="Lin M.F."/>
            <person name="Lindblad-Toh K."/>
            <person name="Llopart A."/>
            <person name="Long M."/>
            <person name="Low L."/>
            <person name="Lozovsky E."/>
            <person name="Lu J."/>
            <person name="Luo M."/>
            <person name="Machado C.A."/>
            <person name="Makalowski W."/>
            <person name="Marzo M."/>
            <person name="Matsuda M."/>
            <person name="Matzkin L."/>
            <person name="McAllister B."/>
            <person name="McBride C.S."/>
            <person name="McKernan B."/>
            <person name="McKernan K."/>
            <person name="Mendez-Lago M."/>
            <person name="Minx P."/>
            <person name="Mollenhauer M.U."/>
            <person name="Montooth K."/>
            <person name="Mount S.M."/>
            <person name="Mu X."/>
            <person name="Myers E."/>
            <person name="Negre B."/>
            <person name="Newfeld S."/>
            <person name="Nielsen R."/>
            <person name="Noor M.A."/>
            <person name="O'Grady P."/>
            <person name="Pachter L."/>
            <person name="Papaceit M."/>
            <person name="Parisi M.J."/>
            <person name="Parisi M."/>
            <person name="Parts L."/>
            <person name="Pedersen J.S."/>
            <person name="Pesole G."/>
            <person name="Phillippy A.M."/>
            <person name="Ponting C.P."/>
            <person name="Pop M."/>
            <person name="Porcelli D."/>
            <person name="Powell J.R."/>
            <person name="Prohaska S."/>
            <person name="Pruitt K."/>
            <person name="Puig M."/>
            <person name="Quesneville H."/>
            <person name="Ram K.R."/>
            <person name="Rand D."/>
            <person name="Rasmussen M.D."/>
            <person name="Reed L.K."/>
            <person name="Reenan R."/>
            <person name="Reily A."/>
            <person name="Remington K.A."/>
            <person name="Rieger T.T."/>
            <person name="Ritchie M.G."/>
            <person name="Robin C."/>
            <person name="Rogers Y.H."/>
            <person name="Rohde C."/>
            <person name="Rozas J."/>
            <person name="Rubenfield M.J."/>
            <person name="Ruiz A."/>
            <person name="Russo S."/>
            <person name="Salzberg S.L."/>
            <person name="Sanchez-Gracia A."/>
            <person name="Saranga D.J."/>
            <person name="Sato H."/>
            <person name="Schaeffer S.W."/>
            <person name="Schatz M.C."/>
            <person name="Schlenke T."/>
            <person name="Schwartz R."/>
            <person name="Segarra C."/>
            <person name="Singh R.S."/>
            <person name="Sirot L."/>
            <person name="Sirota M."/>
            <person name="Sisneros N.B."/>
            <person name="Smith C.D."/>
            <person name="Smith T.F."/>
            <person name="Spieth J."/>
            <person name="Stage D.E."/>
            <person name="Stark A."/>
            <person name="Stephan W."/>
            <person name="Strausberg R.L."/>
            <person name="Strempel S."/>
            <person name="Sturgill D."/>
            <person name="Sutton G."/>
            <person name="Sutton G.G."/>
            <person name="Tao W."/>
            <person name="Teichmann S."/>
            <person name="Tobari Y.N."/>
            <person name="Tomimura Y."/>
            <person name="Tsolas J.M."/>
            <person name="Valente V.L."/>
            <person name="Venter E."/>
            <person name="Venter J.C."/>
            <person name="Vicario S."/>
            <person name="Vieira F.G."/>
            <person name="Vilella A.J."/>
            <person name="Villasante A."/>
            <person name="Walenz B."/>
            <person name="Wang J."/>
            <person name="Wasserman M."/>
            <person name="Watts T."/>
            <person name="Wilson D."/>
            <person name="Wilson R.K."/>
            <person name="Wing R.A."/>
            <person name="Wolfner M.F."/>
            <person name="Wong A."/>
            <person name="Wong G.K."/>
            <person name="Wu C.I."/>
            <person name="Wu G."/>
            <person name="Yamamoto D."/>
            <person name="Yang H.P."/>
            <person name="Yang S.P."/>
            <person name="Yorke J.A."/>
            <person name="Yoshida K."/>
            <person name="Zdobnov E."/>
            <person name="Zhang P."/>
            <person name="Zhang Y."/>
            <person name="Zimin A.V."/>
            <person name="Baldwin J."/>
            <person name="Abdouelleil A."/>
            <person name="Abdulkadir J."/>
            <person name="Abebe A."/>
            <person name="Abera B."/>
            <person name="Abreu J."/>
            <person name="Acer S.C."/>
            <person name="Aftuck L."/>
            <person name="Alexander A."/>
            <person name="An P."/>
            <person name="Anderson E."/>
            <person name="Anderson S."/>
            <person name="Arachi H."/>
            <person name="Azer M."/>
            <person name="Bachantsang P."/>
            <person name="Barry A."/>
            <person name="Bayul T."/>
            <person name="Berlin A."/>
            <person name="Bessette D."/>
            <person name="Bloom T."/>
            <person name="Blye J."/>
            <person name="Boguslavskiy L."/>
            <person name="Bonnet C."/>
            <person name="Boukhgalter B."/>
            <person name="Bourzgui I."/>
            <person name="Brown A."/>
            <person name="Cahill P."/>
            <person name="Channer S."/>
            <person name="Cheshatsang Y."/>
            <person name="Chuda L."/>
            <person name="Citroen M."/>
            <person name="Collymore A."/>
            <person name="Cooke P."/>
            <person name="Costello M."/>
            <person name="D'Aco K."/>
            <person name="Daza R."/>
            <person name="De Haan G."/>
            <person name="DeGray S."/>
            <person name="DeMaso C."/>
            <person name="Dhargay N."/>
            <person name="Dooley K."/>
            <person name="Dooley E."/>
            <person name="Doricent M."/>
            <person name="Dorje P."/>
            <person name="Dorjee K."/>
            <person name="Dupes A."/>
            <person name="Elong R."/>
            <person name="Falk J."/>
            <person name="Farina A."/>
            <person name="Faro S."/>
            <person name="Ferguson D."/>
            <person name="Fisher S."/>
            <person name="Foley C.D."/>
            <person name="Franke A."/>
            <person name="Friedrich D."/>
            <person name="Gadbois L."/>
            <person name="Gearin G."/>
            <person name="Gearin C.R."/>
            <person name="Giannoukos G."/>
            <person name="Goode T."/>
            <person name="Graham J."/>
            <person name="Grandbois E."/>
            <person name="Grewal S."/>
            <person name="Gyaltsen K."/>
            <person name="Hafez N."/>
            <person name="Hagos B."/>
            <person name="Hall J."/>
            <person name="Henson C."/>
            <person name="Hollinger A."/>
            <person name="Honan T."/>
            <person name="Huard M.D."/>
            <person name="Hughes L."/>
            <person name="Hurhula B."/>
            <person name="Husby M.E."/>
            <person name="Kamat A."/>
            <person name="Kanga B."/>
            <person name="Kashin S."/>
            <person name="Khazanovich D."/>
            <person name="Kisner P."/>
            <person name="Lance K."/>
            <person name="Lara M."/>
            <person name="Lee W."/>
            <person name="Lennon N."/>
            <person name="Letendre F."/>
            <person name="LeVine R."/>
            <person name="Lipovsky A."/>
            <person name="Liu X."/>
            <person name="Liu J."/>
            <person name="Liu S."/>
            <person name="Lokyitsang T."/>
            <person name="Lokyitsang Y."/>
            <person name="Lubonja R."/>
            <person name="Lui A."/>
            <person name="MacDonald P."/>
            <person name="Magnisalis V."/>
            <person name="Maru K."/>
            <person name="Matthews C."/>
            <person name="McCusker W."/>
            <person name="McDonough S."/>
            <person name="Mehta T."/>
            <person name="Meldrim J."/>
            <person name="Meneus L."/>
            <person name="Mihai O."/>
            <person name="Mihalev A."/>
            <person name="Mihova T."/>
            <person name="Mittelman R."/>
            <person name="Mlenga V."/>
            <person name="Montmayeur A."/>
            <person name="Mulrain L."/>
            <person name="Navidi A."/>
            <person name="Naylor J."/>
            <person name="Negash T."/>
            <person name="Nguyen T."/>
            <person name="Nguyen N."/>
            <person name="Nicol R."/>
            <person name="Norbu C."/>
            <person name="Norbu N."/>
            <person name="Novod N."/>
            <person name="O'Neill B."/>
            <person name="Osman S."/>
            <person name="Markiewicz E."/>
            <person name="Oyono O.L."/>
            <person name="Patti C."/>
            <person name="Phunkhang P."/>
            <person name="Pierre F."/>
            <person name="Priest M."/>
            <person name="Raghuraman S."/>
            <person name="Rege F."/>
            <person name="Reyes R."/>
            <person name="Rise C."/>
            <person name="Rogov P."/>
            <person name="Ross K."/>
            <person name="Ryan E."/>
            <person name="Settipalli S."/>
            <person name="Shea T."/>
            <person name="Sherpa N."/>
            <person name="Shi L."/>
            <person name="Shih D."/>
            <person name="Sparrow T."/>
            <person name="Spaulding J."/>
            <person name="Stalker J."/>
            <person name="Stange-Thomann N."/>
            <person name="Stavropoulos S."/>
            <person name="Stone C."/>
            <person name="Strader C."/>
            <person name="Tesfaye S."/>
            <person name="Thomson T."/>
            <person name="Thoulutsang Y."/>
            <person name="Thoulutsang D."/>
            <person name="Topham K."/>
            <person name="Topping I."/>
            <person name="Tsamla T."/>
            <person name="Vassiliev H."/>
            <person name="Vo A."/>
            <person name="Wangchuk T."/>
            <person name="Wangdi T."/>
            <person name="Weiand M."/>
            <person name="Wilkinson J."/>
            <person name="Wilson A."/>
            <person name="Yadav S."/>
            <person name="Young G."/>
            <person name="Yu Q."/>
            <person name="Zembek L."/>
            <person name="Zhong D."/>
            <person name="Zimmer A."/>
            <person name="Zwirko Z."/>
            <person name="Jaffe D.B."/>
            <person name="Alvarez P."/>
            <person name="Brockman W."/>
            <person name="Butler J."/>
            <person name="Chin C."/>
            <person name="Gnerre S."/>
            <person name="Grabherr M."/>
            <person name="Kleber M."/>
            <person name="Mauceli E."/>
            <person name="MacCallum I."/>
        </authorList>
    </citation>
    <scope>NUCLEOTIDE SEQUENCE [LARGE SCALE GENOMIC DNA]</scope>
    <source>
        <strain evidence="3">Tucson 15287-2541.00</strain>
    </source>
</reference>
<feature type="signal peptide" evidence="1">
    <location>
        <begin position="1"/>
        <end position="16"/>
    </location>
</feature>
<protein>
    <submittedName>
        <fullName evidence="2">GH12475</fullName>
    </submittedName>
</protein>
<evidence type="ECO:0000256" key="1">
    <source>
        <dbReference type="SAM" id="SignalP"/>
    </source>
</evidence>
<dbReference type="FunCoup" id="B4JT74">
    <property type="interactions" value="41"/>
</dbReference>
<evidence type="ECO:0000313" key="3">
    <source>
        <dbReference type="Proteomes" id="UP000001070"/>
    </source>
</evidence>
<sequence>MLLLLLLLTTVAVASGDIDGVAEDGDVHVDGISTLAPGTVTQPRKIVKRAPTNSFIGMRGKKELESSTDENWLGPDPLDYEGLVDVDNYYNENGRRLKKAPLAFVGMRGKKFNPNSNNNLLDLLQHMEEERVREYILQDFLDHLAIDGNGMAKRAPTGFTGMRGKRPTMTDGDAAAQDEDDAMELLQKRAPVNSFVGVRGKKDVSHQNYKRAALSEAYDVRGKKQRYADFNSKFVAVRGKKSELDDATGLEQNILQQQQPWVYVIGGKRAPNGFVGMRGKRPELVE</sequence>
<dbReference type="eggNOG" id="ENOG502S9VB">
    <property type="taxonomic scope" value="Eukaryota"/>
</dbReference>
<dbReference type="OMA" id="QYLVHPW"/>
<dbReference type="KEGG" id="dgr:6567766"/>
<dbReference type="InParanoid" id="B4JT74"/>
<organism evidence="3">
    <name type="scientific">Drosophila grimshawi</name>
    <name type="common">Hawaiian fruit fly</name>
    <name type="synonym">Idiomyia grimshawi</name>
    <dbReference type="NCBI Taxonomy" id="7222"/>
    <lineage>
        <taxon>Eukaryota</taxon>
        <taxon>Metazoa</taxon>
        <taxon>Ecdysozoa</taxon>
        <taxon>Arthropoda</taxon>
        <taxon>Hexapoda</taxon>
        <taxon>Insecta</taxon>
        <taxon>Pterygota</taxon>
        <taxon>Neoptera</taxon>
        <taxon>Endopterygota</taxon>
        <taxon>Diptera</taxon>
        <taxon>Brachycera</taxon>
        <taxon>Muscomorpha</taxon>
        <taxon>Ephydroidea</taxon>
        <taxon>Drosophilidae</taxon>
        <taxon>Drosophila</taxon>
        <taxon>Hawaiian Drosophila</taxon>
    </lineage>
</organism>
<evidence type="ECO:0000313" key="2">
    <source>
        <dbReference type="EMBL" id="EDV94964.1"/>
    </source>
</evidence>
<dbReference type="STRING" id="7222.B4JT74"/>
<dbReference type="EMBL" id="CH916373">
    <property type="protein sequence ID" value="EDV94964.1"/>
    <property type="molecule type" value="Genomic_DNA"/>
</dbReference>
<name>B4JT74_DROGR</name>
<accession>B4JT74</accession>
<proteinExistence type="predicted"/>
<dbReference type="Proteomes" id="UP000001070">
    <property type="component" value="Unassembled WGS sequence"/>
</dbReference>